<name>A0A0F9T823_9ZZZZ</name>
<gene>
    <name evidence="1" type="ORF">LCGC14_0761340</name>
</gene>
<evidence type="ECO:0000313" key="1">
    <source>
        <dbReference type="EMBL" id="KKN37653.1"/>
    </source>
</evidence>
<comment type="caution">
    <text evidence="1">The sequence shown here is derived from an EMBL/GenBank/DDBJ whole genome shotgun (WGS) entry which is preliminary data.</text>
</comment>
<accession>A0A0F9T823</accession>
<dbReference type="AlphaFoldDB" id="A0A0F9T823"/>
<protein>
    <submittedName>
        <fullName evidence="1">Uncharacterized protein</fullName>
    </submittedName>
</protein>
<reference evidence="1" key="1">
    <citation type="journal article" date="2015" name="Nature">
        <title>Complex archaea that bridge the gap between prokaryotes and eukaryotes.</title>
        <authorList>
            <person name="Spang A."/>
            <person name="Saw J.H."/>
            <person name="Jorgensen S.L."/>
            <person name="Zaremba-Niedzwiedzka K."/>
            <person name="Martijn J."/>
            <person name="Lind A.E."/>
            <person name="van Eijk R."/>
            <person name="Schleper C."/>
            <person name="Guy L."/>
            <person name="Ettema T.J."/>
        </authorList>
    </citation>
    <scope>NUCLEOTIDE SEQUENCE</scope>
</reference>
<dbReference type="EMBL" id="LAZR01001880">
    <property type="protein sequence ID" value="KKN37653.1"/>
    <property type="molecule type" value="Genomic_DNA"/>
</dbReference>
<proteinExistence type="predicted"/>
<sequence>MNYERDWNDNRNAVGFAVECARLALPFYGGDRRSDVVAAIEIAEGCVNDEPNAHRGARAAACAARAAIARAAATSGDDRAAASAATYTALAAYDAIADITSDGTHASYAACDAGHAGVDSGEIQIAFARWVIRDLSCGRNLDEELRQAAGAAVVAGDEALAQELLQ</sequence>
<organism evidence="1">
    <name type="scientific">marine sediment metagenome</name>
    <dbReference type="NCBI Taxonomy" id="412755"/>
    <lineage>
        <taxon>unclassified sequences</taxon>
        <taxon>metagenomes</taxon>
        <taxon>ecological metagenomes</taxon>
    </lineage>
</organism>